<dbReference type="PANTHER" id="PTHR12358:SF54">
    <property type="entry name" value="SPHINGOSINE KINASE RELATED PROTEIN"/>
    <property type="match status" value="1"/>
</dbReference>
<evidence type="ECO:0000256" key="3">
    <source>
        <dbReference type="ARBA" id="ARBA00022777"/>
    </source>
</evidence>
<dbReference type="Pfam" id="PF19279">
    <property type="entry name" value="YegS_C"/>
    <property type="match status" value="1"/>
</dbReference>
<dbReference type="GO" id="GO:0016301">
    <property type="term" value="F:kinase activity"/>
    <property type="evidence" value="ECO:0007669"/>
    <property type="project" value="UniProtKB-KW"/>
</dbReference>
<dbReference type="InterPro" id="IPR050187">
    <property type="entry name" value="Lipid_Phosphate_FormReg"/>
</dbReference>
<dbReference type="InterPro" id="IPR045540">
    <property type="entry name" value="YegS/DAGK_C"/>
</dbReference>
<evidence type="ECO:0000256" key="2">
    <source>
        <dbReference type="ARBA" id="ARBA00022741"/>
    </source>
</evidence>
<dbReference type="Proteomes" id="UP001401887">
    <property type="component" value="Unassembled WGS sequence"/>
</dbReference>
<dbReference type="EMBL" id="BAABRP010000006">
    <property type="protein sequence ID" value="GAA5513245.1"/>
    <property type="molecule type" value="Genomic_DNA"/>
</dbReference>
<reference evidence="6 7" key="1">
    <citation type="submission" date="2024-02" db="EMBL/GenBank/DDBJ databases">
        <title>Deinococcus carri NBRC 110142.</title>
        <authorList>
            <person name="Ichikawa N."/>
            <person name="Katano-Makiyama Y."/>
            <person name="Hidaka K."/>
        </authorList>
    </citation>
    <scope>NUCLEOTIDE SEQUENCE [LARGE SCALE GENOMIC DNA]</scope>
    <source>
        <strain evidence="6 7">NBRC 110142</strain>
    </source>
</reference>
<keyword evidence="3 6" id="KW-0418">Kinase</keyword>
<dbReference type="Gene3D" id="3.40.50.10330">
    <property type="entry name" value="Probable inorganic polyphosphate/atp-NAD kinase, domain 1"/>
    <property type="match status" value="1"/>
</dbReference>
<dbReference type="SUPFAM" id="SSF111331">
    <property type="entry name" value="NAD kinase/diacylglycerol kinase-like"/>
    <property type="match status" value="1"/>
</dbReference>
<keyword evidence="1" id="KW-0808">Transferase</keyword>
<keyword evidence="2" id="KW-0547">Nucleotide-binding</keyword>
<gene>
    <name evidence="6" type="primary">dagK_3</name>
    <name evidence="6" type="ORF">Dcar01_01973</name>
</gene>
<name>A0ABP9W9V5_9DEIO</name>
<protein>
    <submittedName>
        <fullName evidence="6">Diacylglycerol kinase</fullName>
    </submittedName>
</protein>
<dbReference type="PANTHER" id="PTHR12358">
    <property type="entry name" value="SPHINGOSINE KINASE"/>
    <property type="match status" value="1"/>
</dbReference>
<evidence type="ECO:0000256" key="4">
    <source>
        <dbReference type="ARBA" id="ARBA00022840"/>
    </source>
</evidence>
<evidence type="ECO:0000259" key="5">
    <source>
        <dbReference type="PROSITE" id="PS50146"/>
    </source>
</evidence>
<evidence type="ECO:0000313" key="6">
    <source>
        <dbReference type="EMBL" id="GAA5513245.1"/>
    </source>
</evidence>
<proteinExistence type="predicted"/>
<sequence>MDYIPAMAPDAQTLPARSKPDATDATLIFNSKAGGSTRSSPDRLVEALHAQGYRPVYRATDDEADLAAALEDARGTVFVAGGDGTVRAAALHLAGRGGVRLGIIPMGTANNIGRTLGISGEPLDVIAGYAGAGTVPLDLGRLVAPWGEDLFLEACGCGAFADVLAEYDPEGGKSPLRAAGALAATFTNFDPLPLSLTLDGQVQPQTPYVLVEVMNTRATGPRLRLATTADPTDGELNVIRVDAAGRDGLLAYLAALARDSFEELGSVQNDAARRIEIPYVGQAFHVDGEVRPAQPGVTGEVRVEVWPGALAVLVPGREEAGR</sequence>
<keyword evidence="7" id="KW-1185">Reference proteome</keyword>
<dbReference type="Pfam" id="PF00781">
    <property type="entry name" value="DAGK_cat"/>
    <property type="match status" value="1"/>
</dbReference>
<evidence type="ECO:0000256" key="1">
    <source>
        <dbReference type="ARBA" id="ARBA00022679"/>
    </source>
</evidence>
<dbReference type="PROSITE" id="PS50146">
    <property type="entry name" value="DAGK"/>
    <property type="match status" value="1"/>
</dbReference>
<keyword evidence="4" id="KW-0067">ATP-binding</keyword>
<comment type="caution">
    <text evidence="6">The sequence shown here is derived from an EMBL/GenBank/DDBJ whole genome shotgun (WGS) entry which is preliminary data.</text>
</comment>
<dbReference type="Gene3D" id="2.60.200.40">
    <property type="match status" value="1"/>
</dbReference>
<feature type="domain" description="DAGKc" evidence="5">
    <location>
        <begin position="20"/>
        <end position="147"/>
    </location>
</feature>
<dbReference type="InterPro" id="IPR001206">
    <property type="entry name" value="Diacylglycerol_kinase_cat_dom"/>
</dbReference>
<dbReference type="InterPro" id="IPR017438">
    <property type="entry name" value="ATP-NAD_kinase_N"/>
</dbReference>
<organism evidence="6 7">
    <name type="scientific">Deinococcus carri</name>
    <dbReference type="NCBI Taxonomy" id="1211323"/>
    <lineage>
        <taxon>Bacteria</taxon>
        <taxon>Thermotogati</taxon>
        <taxon>Deinococcota</taxon>
        <taxon>Deinococci</taxon>
        <taxon>Deinococcales</taxon>
        <taxon>Deinococcaceae</taxon>
        <taxon>Deinococcus</taxon>
    </lineage>
</organism>
<dbReference type="InterPro" id="IPR016064">
    <property type="entry name" value="NAD/diacylglycerol_kinase_sf"/>
</dbReference>
<evidence type="ECO:0000313" key="7">
    <source>
        <dbReference type="Proteomes" id="UP001401887"/>
    </source>
</evidence>
<accession>A0ABP9W9V5</accession>
<dbReference type="SMART" id="SM00046">
    <property type="entry name" value="DAGKc"/>
    <property type="match status" value="1"/>
</dbReference>